<evidence type="ECO:0000259" key="11">
    <source>
        <dbReference type="PROSITE" id="PS50893"/>
    </source>
</evidence>
<comment type="subcellular location">
    <subcellularLocation>
        <location evidence="1">Cell membrane</location>
        <topology evidence="1">Multi-pass membrane protein</topology>
    </subcellularLocation>
</comment>
<keyword evidence="4 10" id="KW-0812">Transmembrane</keyword>
<name>A0A495QT72_9ACTN</name>
<keyword evidence="6" id="KW-0067">ATP-binding</keyword>
<evidence type="ECO:0000259" key="12">
    <source>
        <dbReference type="PROSITE" id="PS50929"/>
    </source>
</evidence>
<gene>
    <name evidence="13" type="ORF">BZB76_1957</name>
</gene>
<dbReference type="GO" id="GO:0005886">
    <property type="term" value="C:plasma membrane"/>
    <property type="evidence" value="ECO:0007669"/>
    <property type="project" value="UniProtKB-SubCell"/>
</dbReference>
<evidence type="ECO:0000256" key="7">
    <source>
        <dbReference type="ARBA" id="ARBA00022989"/>
    </source>
</evidence>
<dbReference type="SMART" id="SM00382">
    <property type="entry name" value="AAA"/>
    <property type="match status" value="1"/>
</dbReference>
<feature type="transmembrane region" description="Helical" evidence="10">
    <location>
        <begin position="153"/>
        <end position="172"/>
    </location>
</feature>
<dbReference type="FunFam" id="3.40.50.300:FF:000299">
    <property type="entry name" value="ABC transporter ATP-binding protein/permease"/>
    <property type="match status" value="1"/>
</dbReference>
<dbReference type="InterPro" id="IPR011527">
    <property type="entry name" value="ABC1_TM_dom"/>
</dbReference>
<evidence type="ECO:0000313" key="13">
    <source>
        <dbReference type="EMBL" id="RKS76601.1"/>
    </source>
</evidence>
<feature type="transmembrane region" description="Helical" evidence="10">
    <location>
        <begin position="178"/>
        <end position="197"/>
    </location>
</feature>
<dbReference type="PROSITE" id="PS50929">
    <property type="entry name" value="ABC_TM1F"/>
    <property type="match status" value="1"/>
</dbReference>
<dbReference type="InterPro" id="IPR003593">
    <property type="entry name" value="AAA+_ATPase"/>
</dbReference>
<sequence>MDMEVTAWMSLHHAMNARDSRPFSKATLRRIGRFARPHLRALSAFLGLSVALAVLTVATPVLAGQVVDAIVDRAATSTVVWLAVLIAVLALAEGGLGLLNRWLSARIGEELILDLRTTVFDHVQRMPVAFFTRTRTGALVSRLNNDVIGAQRAFSDTLSGVVSNLVTVLLTFGVMVRISWQITLLALVLLPVFVLPARRMGSRLARLEREAAGHDAAMSTQMTERFSAPGATLVKLFGRPARESAEFAARARRVRDIGVRTAMVQHIFITALTMVSALALALVYGLGGFLSLRGELDAGAVVALALLLTRLYAPLTALASARVEVMSALVSFERVFEVLDMRPLVEERPETRPVPDGPVSVEFDDVRFAYPSADKVSLASLEEVATLDTRGGVEVLHGISFRAEPGQMVALVGSSGAGKSTIAQLLPRLYDVDSGAVRLGGMDVRDLSFQTIRDTLGMVTQDGHLFHDSIRENLLLARPEATDDELWDVLRRARLDTLIEGLPDGLDTVVGERGYRLSGGERQRLTIARLLLARPRVVILDEATAHLDSTSEAAVQEALTEALDGRTAVVIAHRLSTVRAADLILVVEDGTIIERGTHTDLLAAEGRYADLYRTQFTDQPPLEPAL</sequence>
<dbReference type="Proteomes" id="UP000274601">
    <property type="component" value="Unassembled WGS sequence"/>
</dbReference>
<keyword evidence="14" id="KW-1185">Reference proteome</keyword>
<dbReference type="EMBL" id="RBWU01000002">
    <property type="protein sequence ID" value="RKS76601.1"/>
    <property type="molecule type" value="Genomic_DNA"/>
</dbReference>
<feature type="transmembrane region" description="Helical" evidence="10">
    <location>
        <begin position="262"/>
        <end position="286"/>
    </location>
</feature>
<dbReference type="Gene3D" id="1.20.1560.10">
    <property type="entry name" value="ABC transporter type 1, transmembrane domain"/>
    <property type="match status" value="1"/>
</dbReference>
<protein>
    <submittedName>
        <fullName evidence="13">ABC-type multidrug transport system fused ATPase/permease subunit</fullName>
    </submittedName>
</protein>
<dbReference type="Pfam" id="PF00664">
    <property type="entry name" value="ABC_membrane"/>
    <property type="match status" value="1"/>
</dbReference>
<comment type="caution">
    <text evidence="13">The sequence shown here is derived from an EMBL/GenBank/DDBJ whole genome shotgun (WGS) entry which is preliminary data.</text>
</comment>
<evidence type="ECO:0000256" key="4">
    <source>
        <dbReference type="ARBA" id="ARBA00022692"/>
    </source>
</evidence>
<dbReference type="PROSITE" id="PS50893">
    <property type="entry name" value="ABC_TRANSPORTER_2"/>
    <property type="match status" value="1"/>
</dbReference>
<evidence type="ECO:0000256" key="2">
    <source>
        <dbReference type="ARBA" id="ARBA00022448"/>
    </source>
</evidence>
<feature type="transmembrane region" description="Helical" evidence="10">
    <location>
        <begin position="79"/>
        <end position="99"/>
    </location>
</feature>
<evidence type="ECO:0000256" key="9">
    <source>
        <dbReference type="ARBA" id="ARBA00061644"/>
    </source>
</evidence>
<dbReference type="SUPFAM" id="SSF52540">
    <property type="entry name" value="P-loop containing nucleoside triphosphate hydrolases"/>
    <property type="match status" value="1"/>
</dbReference>
<dbReference type="PANTHER" id="PTHR43394">
    <property type="entry name" value="ATP-DEPENDENT PERMEASE MDL1, MITOCHONDRIAL"/>
    <property type="match status" value="1"/>
</dbReference>
<keyword evidence="7 10" id="KW-1133">Transmembrane helix</keyword>
<dbReference type="AlphaFoldDB" id="A0A495QT72"/>
<dbReference type="InterPro" id="IPR003439">
    <property type="entry name" value="ABC_transporter-like_ATP-bd"/>
</dbReference>
<dbReference type="InterPro" id="IPR039421">
    <property type="entry name" value="Type_1_exporter"/>
</dbReference>
<evidence type="ECO:0000256" key="6">
    <source>
        <dbReference type="ARBA" id="ARBA00022840"/>
    </source>
</evidence>
<dbReference type="OrthoDB" id="9806127at2"/>
<dbReference type="CDD" id="cd18550">
    <property type="entry name" value="ABC_6TM_exporter_like"/>
    <property type="match status" value="1"/>
</dbReference>
<keyword evidence="3" id="KW-1003">Cell membrane</keyword>
<dbReference type="Pfam" id="PF00005">
    <property type="entry name" value="ABC_tran"/>
    <property type="match status" value="1"/>
</dbReference>
<dbReference type="InterPro" id="IPR027417">
    <property type="entry name" value="P-loop_NTPase"/>
</dbReference>
<dbReference type="PANTHER" id="PTHR43394:SF1">
    <property type="entry name" value="ATP-BINDING CASSETTE SUB-FAMILY B MEMBER 10, MITOCHONDRIAL"/>
    <property type="match status" value="1"/>
</dbReference>
<comment type="similarity">
    <text evidence="9">Belongs to the ABC transporter superfamily. Lipid exporter (TC 3.A.1.106) family.</text>
</comment>
<dbReference type="PROSITE" id="PS00211">
    <property type="entry name" value="ABC_TRANSPORTER_1"/>
    <property type="match status" value="1"/>
</dbReference>
<proteinExistence type="inferred from homology"/>
<evidence type="ECO:0000256" key="1">
    <source>
        <dbReference type="ARBA" id="ARBA00004651"/>
    </source>
</evidence>
<dbReference type="InterPro" id="IPR017871">
    <property type="entry name" value="ABC_transporter-like_CS"/>
</dbReference>
<accession>A0A495QT72</accession>
<feature type="domain" description="ABC transmembrane type-1" evidence="12">
    <location>
        <begin position="46"/>
        <end position="327"/>
    </location>
</feature>
<keyword evidence="5" id="KW-0547">Nucleotide-binding</keyword>
<keyword evidence="2" id="KW-0813">Transport</keyword>
<dbReference type="GO" id="GO:0015421">
    <property type="term" value="F:ABC-type oligopeptide transporter activity"/>
    <property type="evidence" value="ECO:0007669"/>
    <property type="project" value="TreeGrafter"/>
</dbReference>
<dbReference type="InterPro" id="IPR036640">
    <property type="entry name" value="ABC1_TM_sf"/>
</dbReference>
<evidence type="ECO:0000256" key="10">
    <source>
        <dbReference type="SAM" id="Phobius"/>
    </source>
</evidence>
<dbReference type="GO" id="GO:0016887">
    <property type="term" value="F:ATP hydrolysis activity"/>
    <property type="evidence" value="ECO:0007669"/>
    <property type="project" value="InterPro"/>
</dbReference>
<feature type="domain" description="ABC transporter" evidence="11">
    <location>
        <begin position="361"/>
        <end position="614"/>
    </location>
</feature>
<dbReference type="RefSeq" id="WP_121433918.1">
    <property type="nucleotide sequence ID" value="NZ_RBWU01000002.1"/>
</dbReference>
<dbReference type="SUPFAM" id="SSF90123">
    <property type="entry name" value="ABC transporter transmembrane region"/>
    <property type="match status" value="1"/>
</dbReference>
<evidence type="ECO:0000256" key="5">
    <source>
        <dbReference type="ARBA" id="ARBA00022741"/>
    </source>
</evidence>
<evidence type="ECO:0000256" key="8">
    <source>
        <dbReference type="ARBA" id="ARBA00023136"/>
    </source>
</evidence>
<reference evidence="13 14" key="1">
    <citation type="submission" date="2018-10" db="EMBL/GenBank/DDBJ databases">
        <title>Genomic Encyclopedia of Archaeal and Bacterial Type Strains, Phase II (KMG-II): from individual species to whole genera.</title>
        <authorList>
            <person name="Goeker M."/>
        </authorList>
    </citation>
    <scope>NUCLEOTIDE SEQUENCE [LARGE SCALE GENOMIC DNA]</scope>
    <source>
        <strain evidence="13 14">DSM 43383</strain>
    </source>
</reference>
<organism evidence="13 14">
    <name type="scientific">Actinomadura pelletieri DSM 43383</name>
    <dbReference type="NCBI Taxonomy" id="1120940"/>
    <lineage>
        <taxon>Bacteria</taxon>
        <taxon>Bacillati</taxon>
        <taxon>Actinomycetota</taxon>
        <taxon>Actinomycetes</taxon>
        <taxon>Streptosporangiales</taxon>
        <taxon>Thermomonosporaceae</taxon>
        <taxon>Actinomadura</taxon>
    </lineage>
</organism>
<dbReference type="Gene3D" id="3.40.50.300">
    <property type="entry name" value="P-loop containing nucleotide triphosphate hydrolases"/>
    <property type="match status" value="1"/>
</dbReference>
<evidence type="ECO:0000256" key="3">
    <source>
        <dbReference type="ARBA" id="ARBA00022475"/>
    </source>
</evidence>
<dbReference type="GO" id="GO:0005524">
    <property type="term" value="F:ATP binding"/>
    <property type="evidence" value="ECO:0007669"/>
    <property type="project" value="UniProtKB-KW"/>
</dbReference>
<evidence type="ECO:0000313" key="14">
    <source>
        <dbReference type="Proteomes" id="UP000274601"/>
    </source>
</evidence>
<keyword evidence="8 10" id="KW-0472">Membrane</keyword>